<dbReference type="Proteomes" id="UP000269396">
    <property type="component" value="Unassembled WGS sequence"/>
</dbReference>
<gene>
    <name evidence="1" type="ORF">SMTD_LOCUS3838</name>
</gene>
<reference evidence="1 2" key="1">
    <citation type="submission" date="2018-11" db="EMBL/GenBank/DDBJ databases">
        <authorList>
            <consortium name="Pathogen Informatics"/>
        </authorList>
    </citation>
    <scope>NUCLEOTIDE SEQUENCE [LARGE SCALE GENOMIC DNA]</scope>
    <source>
        <strain>Denwood</strain>
        <strain evidence="2">Zambia</strain>
    </source>
</reference>
<dbReference type="EMBL" id="UZAL01008245">
    <property type="protein sequence ID" value="VDO99764.1"/>
    <property type="molecule type" value="Genomic_DNA"/>
</dbReference>
<keyword evidence="2" id="KW-1185">Reference proteome</keyword>
<proteinExistence type="predicted"/>
<organism evidence="1 2">
    <name type="scientific">Schistosoma mattheei</name>
    <dbReference type="NCBI Taxonomy" id="31246"/>
    <lineage>
        <taxon>Eukaryota</taxon>
        <taxon>Metazoa</taxon>
        <taxon>Spiralia</taxon>
        <taxon>Lophotrochozoa</taxon>
        <taxon>Platyhelminthes</taxon>
        <taxon>Trematoda</taxon>
        <taxon>Digenea</taxon>
        <taxon>Strigeidida</taxon>
        <taxon>Schistosomatoidea</taxon>
        <taxon>Schistosomatidae</taxon>
        <taxon>Schistosoma</taxon>
    </lineage>
</organism>
<evidence type="ECO:0000313" key="1">
    <source>
        <dbReference type="EMBL" id="VDO99764.1"/>
    </source>
</evidence>
<name>A0A3P8AWG2_9TREM</name>
<accession>A0A3P8AWG2</accession>
<dbReference type="AlphaFoldDB" id="A0A3P8AWG2"/>
<sequence length="61" mass="6716">MYTSYSIGSYNLGPQVNRTPRISGFVVFILGVRFFSVLDERLDSLFGCPVDVTGCHVTIAV</sequence>
<evidence type="ECO:0000313" key="2">
    <source>
        <dbReference type="Proteomes" id="UP000269396"/>
    </source>
</evidence>
<protein>
    <submittedName>
        <fullName evidence="1">Uncharacterized protein</fullName>
    </submittedName>
</protein>